<dbReference type="RefSeq" id="WP_222989434.1">
    <property type="nucleotide sequence ID" value="NZ_JAINVV010000004.1"/>
</dbReference>
<reference evidence="2 3" key="1">
    <citation type="submission" date="2021-08" db="EMBL/GenBank/DDBJ databases">
        <authorList>
            <person name="Tuo L."/>
        </authorList>
    </citation>
    <scope>NUCLEOTIDE SEQUENCE [LARGE SCALE GENOMIC DNA]</scope>
    <source>
        <strain evidence="2 3">JCM 31229</strain>
    </source>
</reference>
<dbReference type="PANTHER" id="PTHR15032:SF4">
    <property type="entry name" value="N-ACYL-PHOSPHATIDYLETHANOLAMINE-HYDROLYZING PHOSPHOLIPASE D"/>
    <property type="match status" value="1"/>
</dbReference>
<dbReference type="Proteomes" id="UP000706039">
    <property type="component" value="Unassembled WGS sequence"/>
</dbReference>
<dbReference type="PROSITE" id="PS51257">
    <property type="entry name" value="PROKAR_LIPOPROTEIN"/>
    <property type="match status" value="1"/>
</dbReference>
<keyword evidence="3" id="KW-1185">Reference proteome</keyword>
<gene>
    <name evidence="2" type="ORF">K7G82_08585</name>
</gene>
<name>A0ABS7PNQ3_9SPHN</name>
<protein>
    <submittedName>
        <fullName evidence="2">MBL fold metallo-hydrolase</fullName>
    </submittedName>
</protein>
<dbReference type="Gene3D" id="3.60.15.10">
    <property type="entry name" value="Ribonuclease Z/Hydroxyacylglutathione hydrolase-like"/>
    <property type="match status" value="1"/>
</dbReference>
<proteinExistence type="predicted"/>
<dbReference type="Pfam" id="PF12706">
    <property type="entry name" value="Lactamase_B_2"/>
    <property type="match status" value="1"/>
</dbReference>
<dbReference type="InterPro" id="IPR036866">
    <property type="entry name" value="RibonucZ/Hydroxyglut_hydro"/>
</dbReference>
<feature type="domain" description="Metallo-beta-lactamase" evidence="1">
    <location>
        <begin position="122"/>
        <end position="321"/>
    </location>
</feature>
<comment type="caution">
    <text evidence="2">The sequence shown here is derived from an EMBL/GenBank/DDBJ whole genome shotgun (WGS) entry which is preliminary data.</text>
</comment>
<evidence type="ECO:0000313" key="2">
    <source>
        <dbReference type="EMBL" id="MBY8822345.1"/>
    </source>
</evidence>
<evidence type="ECO:0000313" key="3">
    <source>
        <dbReference type="Proteomes" id="UP000706039"/>
    </source>
</evidence>
<accession>A0ABS7PNQ3</accession>
<organism evidence="2 3">
    <name type="scientific">Sphingomonas colocasiae</name>
    <dbReference type="NCBI Taxonomy" id="1848973"/>
    <lineage>
        <taxon>Bacteria</taxon>
        <taxon>Pseudomonadati</taxon>
        <taxon>Pseudomonadota</taxon>
        <taxon>Alphaproteobacteria</taxon>
        <taxon>Sphingomonadales</taxon>
        <taxon>Sphingomonadaceae</taxon>
        <taxon>Sphingomonas</taxon>
    </lineage>
</organism>
<dbReference type="SUPFAM" id="SSF56281">
    <property type="entry name" value="Metallo-hydrolase/oxidoreductase"/>
    <property type="match status" value="1"/>
</dbReference>
<dbReference type="PANTHER" id="PTHR15032">
    <property type="entry name" value="N-ACYL-PHOSPHATIDYLETHANOLAMINE-HYDROLYZING PHOSPHOLIPASE D"/>
    <property type="match status" value="1"/>
</dbReference>
<sequence length="390" mass="42578">MRSARLLKALVTVLWFAAIAACLAITIVPPFLDRIYYRGAASDHFDGARFFNPDGEDTVRPPTGGGRSGFLFRWVFGSDDRPAWPLGIAVAQTKPAARVEGDAMVATWVGHATMLVQTQGLNILTDPIWADVAGPFDRIGPRRIAPPGIRFQDLPKIDLIVVSHNHYDHMDLATLKRLWDRDRPRIVTSLGNDTLIRGAGAEAIALDWGGRLTLKPGIDVVVTRNHHWGSRWGTDRNRALWSSFTVTLPGGNIFFAGDTGPGDMKWPGEAAKLGPVRLAILPIGAFRFEPGQMKTGSHIGPREAVEVFSALGASFGLPIHWGTFRLSYEAYDTPPQMLDLFARCAGYGPDIFRPRRIGVAVSVPAYRPPVRGPAEPRDCMEGSAALSALK</sequence>
<evidence type="ECO:0000259" key="1">
    <source>
        <dbReference type="Pfam" id="PF12706"/>
    </source>
</evidence>
<dbReference type="EMBL" id="JAINVV010000004">
    <property type="protein sequence ID" value="MBY8822345.1"/>
    <property type="molecule type" value="Genomic_DNA"/>
</dbReference>
<dbReference type="InterPro" id="IPR001279">
    <property type="entry name" value="Metallo-B-lactamas"/>
</dbReference>